<dbReference type="RefSeq" id="WP_303542895.1">
    <property type="nucleotide sequence ID" value="NZ_JAUOTP010000005.1"/>
</dbReference>
<feature type="transmembrane region" description="Helical" evidence="6">
    <location>
        <begin position="63"/>
        <end position="84"/>
    </location>
</feature>
<evidence type="ECO:0000256" key="4">
    <source>
        <dbReference type="ARBA" id="ARBA00022989"/>
    </source>
</evidence>
<organism evidence="7 8">
    <name type="scientific">Sphingomonas natans</name>
    <dbReference type="NCBI Taxonomy" id="3063330"/>
    <lineage>
        <taxon>Bacteria</taxon>
        <taxon>Pseudomonadati</taxon>
        <taxon>Pseudomonadota</taxon>
        <taxon>Alphaproteobacteria</taxon>
        <taxon>Sphingomonadales</taxon>
        <taxon>Sphingomonadaceae</taxon>
        <taxon>Sphingomonas</taxon>
    </lineage>
</organism>
<dbReference type="NCBIfam" id="TIGR04407">
    <property type="entry name" value="LptF_YjgP"/>
    <property type="match status" value="1"/>
</dbReference>
<comment type="subcellular location">
    <subcellularLocation>
        <location evidence="1">Cell membrane</location>
        <topology evidence="1">Multi-pass membrane protein</topology>
    </subcellularLocation>
</comment>
<dbReference type="InterPro" id="IPR030922">
    <property type="entry name" value="LptF"/>
</dbReference>
<feature type="transmembrane region" description="Helical" evidence="6">
    <location>
        <begin position="107"/>
        <end position="130"/>
    </location>
</feature>
<evidence type="ECO:0000256" key="1">
    <source>
        <dbReference type="ARBA" id="ARBA00004651"/>
    </source>
</evidence>
<reference evidence="7" key="1">
    <citation type="submission" date="2023-07" db="EMBL/GenBank/DDBJ databases">
        <authorList>
            <person name="Kim M."/>
        </authorList>
    </citation>
    <scope>NUCLEOTIDE SEQUENCE</scope>
    <source>
        <strain evidence="7">BIUV-7</strain>
    </source>
</reference>
<evidence type="ECO:0000256" key="5">
    <source>
        <dbReference type="ARBA" id="ARBA00023136"/>
    </source>
</evidence>
<evidence type="ECO:0000256" key="2">
    <source>
        <dbReference type="ARBA" id="ARBA00022475"/>
    </source>
</evidence>
<feature type="transmembrane region" description="Helical" evidence="6">
    <location>
        <begin position="12"/>
        <end position="32"/>
    </location>
</feature>
<dbReference type="EMBL" id="JAUOTP010000005">
    <property type="protein sequence ID" value="MDO6415113.1"/>
    <property type="molecule type" value="Genomic_DNA"/>
</dbReference>
<feature type="transmembrane region" description="Helical" evidence="6">
    <location>
        <begin position="310"/>
        <end position="329"/>
    </location>
</feature>
<keyword evidence="4 6" id="KW-1133">Transmembrane helix</keyword>
<sequence length="401" mass="43964">MNSGKLVDRYLARLIAVPLAATLVIAAMLLLLDKMLRLFDFVAQSGGPVSVVWRMLASLIPEYLSLGIPIGLMLGILLAFRRLATSSELDVMLAVGMSYGRLLRVPLYYAGVLAIIDFAILGFVAPYAHYAYEGLRYELRSGALGASIKVGEFTKLGKKMTLRVERSQDGGRELSGLFVMARGDDGKSLAVTAEHGRFMATDDPNTIILRLRNGSLVHNAPGFASPRVLTFVNHDLPIDLPQEEAFRMRGGRDGEMTIPELVRSGHKDATAVKERAKNRAEFHFRLVQVAMMMMLPFLGVALAVPPKRSSSAFGVFLSIVMIVTYYKVNEYAEALGSLGRIDPLIALWVPFALFASLILWMYHTLAHKPGGQPIGALEKGAGVVWQSIRRRFAADRKGEAA</sequence>
<keyword evidence="5 6" id="KW-0472">Membrane</keyword>
<keyword evidence="2" id="KW-1003">Cell membrane</keyword>
<accession>A0ABT8Y9V3</accession>
<dbReference type="Pfam" id="PF03739">
    <property type="entry name" value="LptF_LptG"/>
    <property type="match status" value="1"/>
</dbReference>
<evidence type="ECO:0000313" key="7">
    <source>
        <dbReference type="EMBL" id="MDO6415113.1"/>
    </source>
</evidence>
<proteinExistence type="predicted"/>
<keyword evidence="3 6" id="KW-0812">Transmembrane</keyword>
<evidence type="ECO:0000256" key="3">
    <source>
        <dbReference type="ARBA" id="ARBA00022692"/>
    </source>
</evidence>
<feature type="transmembrane region" description="Helical" evidence="6">
    <location>
        <begin position="341"/>
        <end position="362"/>
    </location>
</feature>
<evidence type="ECO:0000256" key="6">
    <source>
        <dbReference type="SAM" id="Phobius"/>
    </source>
</evidence>
<feature type="transmembrane region" description="Helical" evidence="6">
    <location>
        <begin position="282"/>
        <end position="304"/>
    </location>
</feature>
<name>A0ABT8Y9V3_9SPHN</name>
<comment type="caution">
    <text evidence="7">The sequence shown here is derived from an EMBL/GenBank/DDBJ whole genome shotgun (WGS) entry which is preliminary data.</text>
</comment>
<dbReference type="PANTHER" id="PTHR33529">
    <property type="entry name" value="SLR0882 PROTEIN-RELATED"/>
    <property type="match status" value="1"/>
</dbReference>
<gene>
    <name evidence="7" type="primary">lptF</name>
    <name evidence="7" type="ORF">Q4F19_12045</name>
</gene>
<dbReference type="PANTHER" id="PTHR33529:SF6">
    <property type="entry name" value="YJGP_YJGQ FAMILY PERMEASE"/>
    <property type="match status" value="1"/>
</dbReference>
<keyword evidence="8" id="KW-1185">Reference proteome</keyword>
<evidence type="ECO:0000313" key="8">
    <source>
        <dbReference type="Proteomes" id="UP001169764"/>
    </source>
</evidence>
<protein>
    <submittedName>
        <fullName evidence="7">LPS export ABC transporter permease LptF</fullName>
    </submittedName>
</protein>
<dbReference type="InterPro" id="IPR005495">
    <property type="entry name" value="LptG/LptF_permease"/>
</dbReference>
<dbReference type="Proteomes" id="UP001169764">
    <property type="component" value="Unassembled WGS sequence"/>
</dbReference>